<keyword evidence="2" id="KW-0812">Transmembrane</keyword>
<protein>
    <recommendedName>
        <fullName evidence="5">Phage holin</fullName>
    </recommendedName>
</protein>
<reference evidence="3" key="1">
    <citation type="journal article" date="2022" name="Microorganisms">
        <title>Antibiotic Susceptibility, Resistance Gene Determinants and Corresponding Genomic Regions in Lactobacillus amylovorus Isolates Derived from Wild Boars and Domestic Pigs.</title>
        <authorList>
            <person name="Moravkova M."/>
            <person name="Kostovova I."/>
            <person name="Kavanova K."/>
            <person name="Pechar R."/>
            <person name="Stanek S."/>
            <person name="Brychta A."/>
            <person name="Zeman M."/>
            <person name="Kubasova T."/>
        </authorList>
    </citation>
    <scope>NUCLEOTIDE SEQUENCE</scope>
    <source>
        <strain evidence="3">M490A</strain>
    </source>
</reference>
<evidence type="ECO:0000313" key="3">
    <source>
        <dbReference type="EMBL" id="MDB6257988.1"/>
    </source>
</evidence>
<feature type="compositionally biased region" description="Polar residues" evidence="1">
    <location>
        <begin position="147"/>
        <end position="159"/>
    </location>
</feature>
<evidence type="ECO:0000256" key="2">
    <source>
        <dbReference type="SAM" id="Phobius"/>
    </source>
</evidence>
<proteinExistence type="predicted"/>
<name>A0A9X3W467_LACAM</name>
<sequence length="159" mass="17904">MNDFWIDFIIKLLGLILGYAGVILVGYFTKHHLVIRTKDQQIDLTQEIRETINQLAKWGVLKAKIHDDWTGEEKTEYVVNLIKNGLAAFPIPVKDVEKYMPYIQAAVEAAYQGMKVAESDEKLADQELPQAEKPDADLEPIIDEKPSNTTVAGVQNVHA</sequence>
<reference evidence="3" key="2">
    <citation type="submission" date="2022-10" db="EMBL/GenBank/DDBJ databases">
        <authorList>
            <person name="Kostovova I."/>
            <person name="Moravkova M."/>
            <person name="Pechar R."/>
        </authorList>
    </citation>
    <scope>NUCLEOTIDE SEQUENCE</scope>
    <source>
        <strain evidence="3">M490A</strain>
    </source>
</reference>
<dbReference type="RefSeq" id="WP_271880724.1">
    <property type="nucleotide sequence ID" value="NZ_JAOTGY010000007.1"/>
</dbReference>
<evidence type="ECO:0008006" key="5">
    <source>
        <dbReference type="Google" id="ProtNLM"/>
    </source>
</evidence>
<gene>
    <name evidence="3" type="ORF">ODU72_04755</name>
</gene>
<dbReference type="Proteomes" id="UP001141981">
    <property type="component" value="Unassembled WGS sequence"/>
</dbReference>
<keyword evidence="2" id="KW-0472">Membrane</keyword>
<comment type="caution">
    <text evidence="3">The sequence shown here is derived from an EMBL/GenBank/DDBJ whole genome shotgun (WGS) entry which is preliminary data.</text>
</comment>
<keyword evidence="2" id="KW-1133">Transmembrane helix</keyword>
<feature type="transmembrane region" description="Helical" evidence="2">
    <location>
        <begin position="6"/>
        <end position="28"/>
    </location>
</feature>
<dbReference type="EMBL" id="JAOTGY010000007">
    <property type="protein sequence ID" value="MDB6257988.1"/>
    <property type="molecule type" value="Genomic_DNA"/>
</dbReference>
<dbReference type="AlphaFoldDB" id="A0A9X3W467"/>
<evidence type="ECO:0000256" key="1">
    <source>
        <dbReference type="SAM" id="MobiDB-lite"/>
    </source>
</evidence>
<accession>A0A9X3W467</accession>
<feature type="compositionally biased region" description="Basic and acidic residues" evidence="1">
    <location>
        <begin position="121"/>
        <end position="146"/>
    </location>
</feature>
<organism evidence="3 4">
    <name type="scientific">Lactobacillus amylovorus</name>
    <dbReference type="NCBI Taxonomy" id="1604"/>
    <lineage>
        <taxon>Bacteria</taxon>
        <taxon>Bacillati</taxon>
        <taxon>Bacillota</taxon>
        <taxon>Bacilli</taxon>
        <taxon>Lactobacillales</taxon>
        <taxon>Lactobacillaceae</taxon>
        <taxon>Lactobacillus</taxon>
    </lineage>
</organism>
<evidence type="ECO:0000313" key="4">
    <source>
        <dbReference type="Proteomes" id="UP001141981"/>
    </source>
</evidence>
<feature type="region of interest" description="Disordered" evidence="1">
    <location>
        <begin position="121"/>
        <end position="159"/>
    </location>
</feature>